<keyword evidence="2" id="KW-1185">Reference proteome</keyword>
<dbReference type="PaxDb" id="65489-OBART05G18670.1"/>
<reference evidence="1" key="1">
    <citation type="journal article" date="2009" name="Rice">
        <title>De Novo Next Generation Sequencing of Plant Genomes.</title>
        <authorList>
            <person name="Rounsley S."/>
            <person name="Marri P.R."/>
            <person name="Yu Y."/>
            <person name="He R."/>
            <person name="Sisneros N."/>
            <person name="Goicoechea J.L."/>
            <person name="Lee S.J."/>
            <person name="Angelova A."/>
            <person name="Kudrna D."/>
            <person name="Luo M."/>
            <person name="Affourtit J."/>
            <person name="Desany B."/>
            <person name="Knight J."/>
            <person name="Niazi F."/>
            <person name="Egholm M."/>
            <person name="Wing R.A."/>
        </authorList>
    </citation>
    <scope>NUCLEOTIDE SEQUENCE [LARGE SCALE GENOMIC DNA]</scope>
    <source>
        <strain evidence="1">cv. IRGC 105608</strain>
    </source>
</reference>
<evidence type="ECO:0000313" key="1">
    <source>
        <dbReference type="EnsemblPlants" id="OBART05G18670.1"/>
    </source>
</evidence>
<accession>A0A0D3G8D8</accession>
<dbReference type="Proteomes" id="UP000026960">
    <property type="component" value="Chromosome 5"/>
</dbReference>
<dbReference type="AlphaFoldDB" id="A0A0D3G8D8"/>
<dbReference type="EnsemblPlants" id="OBART05G18670.1">
    <property type="protein sequence ID" value="OBART05G18670.1"/>
    <property type="gene ID" value="OBART05G18670"/>
</dbReference>
<dbReference type="Gramene" id="OBART05G18670.1">
    <property type="protein sequence ID" value="OBART05G18670.1"/>
    <property type="gene ID" value="OBART05G18670"/>
</dbReference>
<proteinExistence type="predicted"/>
<reference evidence="1" key="2">
    <citation type="submission" date="2015-03" db="UniProtKB">
        <authorList>
            <consortium name="EnsemblPlants"/>
        </authorList>
    </citation>
    <scope>IDENTIFICATION</scope>
</reference>
<dbReference type="HOGENOM" id="CLU_2816766_0_0_1"/>
<evidence type="ECO:0000313" key="2">
    <source>
        <dbReference type="Proteomes" id="UP000026960"/>
    </source>
</evidence>
<organism evidence="1">
    <name type="scientific">Oryza barthii</name>
    <dbReference type="NCBI Taxonomy" id="65489"/>
    <lineage>
        <taxon>Eukaryota</taxon>
        <taxon>Viridiplantae</taxon>
        <taxon>Streptophyta</taxon>
        <taxon>Embryophyta</taxon>
        <taxon>Tracheophyta</taxon>
        <taxon>Spermatophyta</taxon>
        <taxon>Magnoliopsida</taxon>
        <taxon>Liliopsida</taxon>
        <taxon>Poales</taxon>
        <taxon>Poaceae</taxon>
        <taxon>BOP clade</taxon>
        <taxon>Oryzoideae</taxon>
        <taxon>Oryzeae</taxon>
        <taxon>Oryzinae</taxon>
        <taxon>Oryza</taxon>
    </lineage>
</organism>
<sequence length="67" mass="7625">MELLFLIKGRLGVQKISLAGKMTILACKGNKEMGIKRESWKGKVHIGCQEEKRFRRNVMLSDFALTS</sequence>
<name>A0A0D3G8D8_9ORYZ</name>
<protein>
    <submittedName>
        <fullName evidence="1">Uncharacterized protein</fullName>
    </submittedName>
</protein>